<evidence type="ECO:0008006" key="9">
    <source>
        <dbReference type="Google" id="ProtNLM"/>
    </source>
</evidence>
<dbReference type="InterPro" id="IPR013604">
    <property type="entry name" value="7TM_chemorcpt"/>
</dbReference>
<evidence type="ECO:0000313" key="8">
    <source>
        <dbReference type="Proteomes" id="UP001160148"/>
    </source>
</evidence>
<evidence type="ECO:0000256" key="1">
    <source>
        <dbReference type="ARBA" id="ARBA00004651"/>
    </source>
</evidence>
<dbReference type="GO" id="GO:0005886">
    <property type="term" value="C:plasma membrane"/>
    <property type="evidence" value="ECO:0007669"/>
    <property type="project" value="UniProtKB-SubCell"/>
</dbReference>
<keyword evidence="5 6" id="KW-0472">Membrane</keyword>
<keyword evidence="8" id="KW-1185">Reference proteome</keyword>
<dbReference type="AlphaFoldDB" id="A0AAV0W320"/>
<feature type="transmembrane region" description="Helical" evidence="6">
    <location>
        <begin position="63"/>
        <end position="85"/>
    </location>
</feature>
<keyword evidence="4 6" id="KW-1133">Transmembrane helix</keyword>
<evidence type="ECO:0000313" key="7">
    <source>
        <dbReference type="EMBL" id="CAI6350174.1"/>
    </source>
</evidence>
<feature type="transmembrane region" description="Helical" evidence="6">
    <location>
        <begin position="97"/>
        <end position="119"/>
    </location>
</feature>
<evidence type="ECO:0000256" key="2">
    <source>
        <dbReference type="ARBA" id="ARBA00022475"/>
    </source>
</evidence>
<evidence type="ECO:0000256" key="5">
    <source>
        <dbReference type="ARBA" id="ARBA00023136"/>
    </source>
</evidence>
<name>A0AAV0W320_9HEMI</name>
<dbReference type="Proteomes" id="UP001160148">
    <property type="component" value="Unassembled WGS sequence"/>
</dbReference>
<comment type="subcellular location">
    <subcellularLocation>
        <location evidence="1">Cell membrane</location>
        <topology evidence="1">Multi-pass membrane protein</topology>
    </subcellularLocation>
</comment>
<proteinExistence type="predicted"/>
<evidence type="ECO:0000256" key="3">
    <source>
        <dbReference type="ARBA" id="ARBA00022692"/>
    </source>
</evidence>
<evidence type="ECO:0000256" key="6">
    <source>
        <dbReference type="SAM" id="Phobius"/>
    </source>
</evidence>
<feature type="transmembrane region" description="Helical" evidence="6">
    <location>
        <begin position="9"/>
        <end position="28"/>
    </location>
</feature>
<organism evidence="7 8">
    <name type="scientific">Macrosiphum euphorbiae</name>
    <name type="common">potato aphid</name>
    <dbReference type="NCBI Taxonomy" id="13131"/>
    <lineage>
        <taxon>Eukaryota</taxon>
        <taxon>Metazoa</taxon>
        <taxon>Ecdysozoa</taxon>
        <taxon>Arthropoda</taxon>
        <taxon>Hexapoda</taxon>
        <taxon>Insecta</taxon>
        <taxon>Pterygota</taxon>
        <taxon>Neoptera</taxon>
        <taxon>Paraneoptera</taxon>
        <taxon>Hemiptera</taxon>
        <taxon>Sternorrhyncha</taxon>
        <taxon>Aphidomorpha</taxon>
        <taxon>Aphidoidea</taxon>
        <taxon>Aphididae</taxon>
        <taxon>Macrosiphini</taxon>
        <taxon>Macrosiphum</taxon>
    </lineage>
</organism>
<reference evidence="7 8" key="1">
    <citation type="submission" date="2023-01" db="EMBL/GenBank/DDBJ databases">
        <authorList>
            <person name="Whitehead M."/>
        </authorList>
    </citation>
    <scope>NUCLEOTIDE SEQUENCE [LARGE SCALE GENOMIC DNA]</scope>
</reference>
<evidence type="ECO:0000256" key="4">
    <source>
        <dbReference type="ARBA" id="ARBA00022989"/>
    </source>
</evidence>
<gene>
    <name evidence="7" type="ORF">MEUPH1_LOCUS6665</name>
</gene>
<sequence>MVTNICECVAFYEYILLIFYIQWMVYIINEQILLRYSTISTSRDMYLEVVECLNDINRSIYGLPAIMGFISANVGDTIFVLYSRIIFTPTAQALRDVFVLNIITLSTKLFNVILLYAIGLATEKEINRMSLVLHQRSVIERNPRIKRQIKFFILRRLHEHYHFEVCGIFEISLRKLLFLLNKAVAYLFIQILFRLNKDRIETIRKIN</sequence>
<dbReference type="EMBL" id="CARXXK010000001">
    <property type="protein sequence ID" value="CAI6350174.1"/>
    <property type="molecule type" value="Genomic_DNA"/>
</dbReference>
<keyword evidence="3 6" id="KW-0812">Transmembrane</keyword>
<comment type="caution">
    <text evidence="7">The sequence shown here is derived from an EMBL/GenBank/DDBJ whole genome shotgun (WGS) entry which is preliminary data.</text>
</comment>
<dbReference type="GO" id="GO:0050909">
    <property type="term" value="P:sensory perception of taste"/>
    <property type="evidence" value="ECO:0007669"/>
    <property type="project" value="InterPro"/>
</dbReference>
<accession>A0AAV0W320</accession>
<dbReference type="Pfam" id="PF08395">
    <property type="entry name" value="7tm_7"/>
    <property type="match status" value="1"/>
</dbReference>
<keyword evidence="2" id="KW-1003">Cell membrane</keyword>
<protein>
    <recommendedName>
        <fullName evidence="9">Gustatory receptor</fullName>
    </recommendedName>
</protein>